<dbReference type="EMBL" id="FMYP01000027">
    <property type="protein sequence ID" value="SDC35636.1"/>
    <property type="molecule type" value="Genomic_DNA"/>
</dbReference>
<keyword evidence="8" id="KW-0732">Signal</keyword>
<dbReference type="PANTHER" id="PTHR30026">
    <property type="entry name" value="OUTER MEMBRANE PROTEIN TOLC"/>
    <property type="match status" value="1"/>
</dbReference>
<evidence type="ECO:0000256" key="2">
    <source>
        <dbReference type="ARBA" id="ARBA00007613"/>
    </source>
</evidence>
<dbReference type="RefSeq" id="WP_092438003.1">
    <property type="nucleotide sequence ID" value="NZ_FMYP01000027.1"/>
</dbReference>
<comment type="similarity">
    <text evidence="2">Belongs to the outer membrane factor (OMF) (TC 1.B.17) family.</text>
</comment>
<keyword evidence="6" id="KW-0472">Membrane</keyword>
<sequence length="443" mass="49782">MLVNVYKQKLAILILIGVAVAKPALAQVWTLQQCIDTALVNNKNLQIGRNGILMGEQKHKEATANLIPKITANADYRYYTDQPYQLMPASVFGGPTGTFKEAQFGVPHNINANIQLALPLYNSQVYGAIQITNVALELNELQYKKTEEQLFYEISNLYYNVQIMHRQLSFIDSNMINSNKLLQNMQLLKEQLLVKMTDVEKVRLQNEQLLTQKELIKSKFDQTMNALKFTMGVSIDRVVSVDSVISFQNGIDYISGNAIETSIAQTQSRVLITELKTLKRSRLPSLSLYGTYGTAGFGYNESPNDFLKFFPVGFVGVQMSVPLFNGTVTKRKINQKKVEQQNSELQINIVTEQNAMLTANAKRQRIIAQKTIVNMLSQIQLAQAIYEQTVLQQKQGLAILTDVLLADNAVREAQQAYLSAVVDYLKADLDLRKLTGNISTIKN</sequence>
<evidence type="ECO:0000256" key="3">
    <source>
        <dbReference type="ARBA" id="ARBA00022448"/>
    </source>
</evidence>
<dbReference type="SUPFAM" id="SSF56954">
    <property type="entry name" value="Outer membrane efflux proteins (OEP)"/>
    <property type="match status" value="1"/>
</dbReference>
<proteinExistence type="inferred from homology"/>
<dbReference type="PANTHER" id="PTHR30026:SF20">
    <property type="entry name" value="OUTER MEMBRANE PROTEIN TOLC"/>
    <property type="match status" value="1"/>
</dbReference>
<protein>
    <submittedName>
        <fullName evidence="9">Outer membrane factor, OMF family</fullName>
    </submittedName>
</protein>
<accession>A0A1G6KZ46</accession>
<evidence type="ECO:0000256" key="1">
    <source>
        <dbReference type="ARBA" id="ARBA00004442"/>
    </source>
</evidence>
<dbReference type="InterPro" id="IPR003423">
    <property type="entry name" value="OMP_efflux"/>
</dbReference>
<feature type="signal peptide" evidence="8">
    <location>
        <begin position="1"/>
        <end position="26"/>
    </location>
</feature>
<keyword evidence="5" id="KW-0812">Transmembrane</keyword>
<dbReference type="GO" id="GO:0015562">
    <property type="term" value="F:efflux transmembrane transporter activity"/>
    <property type="evidence" value="ECO:0007669"/>
    <property type="project" value="InterPro"/>
</dbReference>
<dbReference type="Proteomes" id="UP000199452">
    <property type="component" value="Unassembled WGS sequence"/>
</dbReference>
<dbReference type="STRING" id="1640674.SAMN05216323_102736"/>
<evidence type="ECO:0000256" key="6">
    <source>
        <dbReference type="ARBA" id="ARBA00023136"/>
    </source>
</evidence>
<dbReference type="Pfam" id="PF02321">
    <property type="entry name" value="OEP"/>
    <property type="match status" value="2"/>
</dbReference>
<dbReference type="GO" id="GO:0015288">
    <property type="term" value="F:porin activity"/>
    <property type="evidence" value="ECO:0007669"/>
    <property type="project" value="TreeGrafter"/>
</dbReference>
<dbReference type="OrthoDB" id="367883at2"/>
<evidence type="ECO:0000256" key="7">
    <source>
        <dbReference type="ARBA" id="ARBA00023237"/>
    </source>
</evidence>
<feature type="chain" id="PRO_5011718049" evidence="8">
    <location>
        <begin position="27"/>
        <end position="443"/>
    </location>
</feature>
<comment type="subcellular location">
    <subcellularLocation>
        <location evidence="1">Cell outer membrane</location>
    </subcellularLocation>
</comment>
<evidence type="ECO:0000256" key="8">
    <source>
        <dbReference type="SAM" id="SignalP"/>
    </source>
</evidence>
<evidence type="ECO:0000256" key="4">
    <source>
        <dbReference type="ARBA" id="ARBA00022452"/>
    </source>
</evidence>
<evidence type="ECO:0000313" key="9">
    <source>
        <dbReference type="EMBL" id="SDC35636.1"/>
    </source>
</evidence>
<dbReference type="Gene3D" id="1.20.1600.10">
    <property type="entry name" value="Outer membrane efflux proteins (OEP)"/>
    <property type="match status" value="1"/>
</dbReference>
<dbReference type="AlphaFoldDB" id="A0A1G6KZ46"/>
<gene>
    <name evidence="9" type="ORF">SAMN05216323_102736</name>
</gene>
<keyword evidence="7" id="KW-0998">Cell outer membrane</keyword>
<dbReference type="InterPro" id="IPR051906">
    <property type="entry name" value="TolC-like"/>
</dbReference>
<dbReference type="GO" id="GO:1990281">
    <property type="term" value="C:efflux pump complex"/>
    <property type="evidence" value="ECO:0007669"/>
    <property type="project" value="TreeGrafter"/>
</dbReference>
<organism evidence="9 10">
    <name type="scientific">Williamwhitmania taraxaci</name>
    <dbReference type="NCBI Taxonomy" id="1640674"/>
    <lineage>
        <taxon>Bacteria</taxon>
        <taxon>Pseudomonadati</taxon>
        <taxon>Bacteroidota</taxon>
        <taxon>Bacteroidia</taxon>
        <taxon>Bacteroidales</taxon>
        <taxon>Williamwhitmaniaceae</taxon>
        <taxon>Williamwhitmania</taxon>
    </lineage>
</organism>
<keyword evidence="10" id="KW-1185">Reference proteome</keyword>
<dbReference type="GO" id="GO:0009279">
    <property type="term" value="C:cell outer membrane"/>
    <property type="evidence" value="ECO:0007669"/>
    <property type="project" value="UniProtKB-SubCell"/>
</dbReference>
<reference evidence="9 10" key="1">
    <citation type="submission" date="2016-09" db="EMBL/GenBank/DDBJ databases">
        <authorList>
            <person name="Capua I."/>
            <person name="De Benedictis P."/>
            <person name="Joannis T."/>
            <person name="Lombin L.H."/>
            <person name="Cattoli G."/>
        </authorList>
    </citation>
    <scope>NUCLEOTIDE SEQUENCE [LARGE SCALE GENOMIC DNA]</scope>
    <source>
        <strain evidence="9 10">A7P-90m</strain>
    </source>
</reference>
<name>A0A1G6KZ46_9BACT</name>
<evidence type="ECO:0000256" key="5">
    <source>
        <dbReference type="ARBA" id="ARBA00022692"/>
    </source>
</evidence>
<keyword evidence="3" id="KW-0813">Transport</keyword>
<evidence type="ECO:0000313" key="10">
    <source>
        <dbReference type="Proteomes" id="UP000199452"/>
    </source>
</evidence>
<keyword evidence="4" id="KW-1134">Transmembrane beta strand</keyword>